<sequence length="91" mass="9651">MKRKISGYALAMAMSFGAGAALSSNVSAGATDGNTARVLHGTDAAFRDGLYMGKHDAEEGRLHHVAAGRWSADADRTQYEAGYDAGFDRIR</sequence>
<feature type="signal peptide" evidence="1">
    <location>
        <begin position="1"/>
        <end position="20"/>
    </location>
</feature>
<organism evidence="2 3">
    <name type="scientific">Koribacter versatilis (strain Ellin345)</name>
    <dbReference type="NCBI Taxonomy" id="204669"/>
    <lineage>
        <taxon>Bacteria</taxon>
        <taxon>Pseudomonadati</taxon>
        <taxon>Acidobacteriota</taxon>
        <taxon>Terriglobia</taxon>
        <taxon>Terriglobales</taxon>
        <taxon>Candidatus Korobacteraceae</taxon>
        <taxon>Candidatus Korobacter</taxon>
    </lineage>
</organism>
<dbReference type="KEGG" id="aba:Acid345_3060"/>
<name>Q1IM39_KORVE</name>
<accession>Q1IM39</accession>
<keyword evidence="1" id="KW-0732">Signal</keyword>
<evidence type="ECO:0000313" key="2">
    <source>
        <dbReference type="EMBL" id="ABF42061.1"/>
    </source>
</evidence>
<proteinExistence type="predicted"/>
<dbReference type="AlphaFoldDB" id="Q1IM39"/>
<dbReference type="EMBL" id="CP000360">
    <property type="protein sequence ID" value="ABF42061.1"/>
    <property type="molecule type" value="Genomic_DNA"/>
</dbReference>
<gene>
    <name evidence="2" type="ordered locus">Acid345_3060</name>
</gene>
<evidence type="ECO:0000256" key="1">
    <source>
        <dbReference type="SAM" id="SignalP"/>
    </source>
</evidence>
<protein>
    <submittedName>
        <fullName evidence="2">Uncharacterized protein</fullName>
    </submittedName>
</protein>
<dbReference type="RefSeq" id="WP_011523862.1">
    <property type="nucleotide sequence ID" value="NC_008009.1"/>
</dbReference>
<feature type="chain" id="PRO_5004190939" evidence="1">
    <location>
        <begin position="21"/>
        <end position="91"/>
    </location>
</feature>
<dbReference type="Proteomes" id="UP000002432">
    <property type="component" value="Chromosome"/>
</dbReference>
<dbReference type="STRING" id="204669.Acid345_3060"/>
<keyword evidence="3" id="KW-1185">Reference proteome</keyword>
<dbReference type="HOGENOM" id="CLU_2423103_0_0_0"/>
<dbReference type="EnsemblBacteria" id="ABF42061">
    <property type="protein sequence ID" value="ABF42061"/>
    <property type="gene ID" value="Acid345_3060"/>
</dbReference>
<reference evidence="2 3" key="1">
    <citation type="journal article" date="2009" name="Appl. Environ. Microbiol.">
        <title>Three genomes from the phylum Acidobacteria provide insight into the lifestyles of these microorganisms in soils.</title>
        <authorList>
            <person name="Ward N.L."/>
            <person name="Challacombe J.F."/>
            <person name="Janssen P.H."/>
            <person name="Henrissat B."/>
            <person name="Coutinho P.M."/>
            <person name="Wu M."/>
            <person name="Xie G."/>
            <person name="Haft D.H."/>
            <person name="Sait M."/>
            <person name="Badger J."/>
            <person name="Barabote R.D."/>
            <person name="Bradley B."/>
            <person name="Brettin T.S."/>
            <person name="Brinkac L.M."/>
            <person name="Bruce D."/>
            <person name="Creasy T."/>
            <person name="Daugherty S.C."/>
            <person name="Davidsen T.M."/>
            <person name="DeBoy R.T."/>
            <person name="Detter J.C."/>
            <person name="Dodson R.J."/>
            <person name="Durkin A.S."/>
            <person name="Ganapathy A."/>
            <person name="Gwinn-Giglio M."/>
            <person name="Han C.S."/>
            <person name="Khouri H."/>
            <person name="Kiss H."/>
            <person name="Kothari S.P."/>
            <person name="Madupu R."/>
            <person name="Nelson K.E."/>
            <person name="Nelson W.C."/>
            <person name="Paulsen I."/>
            <person name="Penn K."/>
            <person name="Ren Q."/>
            <person name="Rosovitz M.J."/>
            <person name="Selengut J.D."/>
            <person name="Shrivastava S."/>
            <person name="Sullivan S.A."/>
            <person name="Tapia R."/>
            <person name="Thompson L.S."/>
            <person name="Watkins K.L."/>
            <person name="Yang Q."/>
            <person name="Yu C."/>
            <person name="Zafar N."/>
            <person name="Zhou L."/>
            <person name="Kuske C.R."/>
        </authorList>
    </citation>
    <scope>NUCLEOTIDE SEQUENCE [LARGE SCALE GENOMIC DNA]</scope>
    <source>
        <strain evidence="2 3">Ellin345</strain>
    </source>
</reference>
<evidence type="ECO:0000313" key="3">
    <source>
        <dbReference type="Proteomes" id="UP000002432"/>
    </source>
</evidence>